<dbReference type="OrthoDB" id="3230070at2759"/>
<evidence type="ECO:0000256" key="1">
    <source>
        <dbReference type="SAM" id="MobiDB-lite"/>
    </source>
</evidence>
<evidence type="ECO:0000313" key="2">
    <source>
        <dbReference type="EMBL" id="PKU46524.1"/>
    </source>
</evidence>
<reference evidence="3" key="1">
    <citation type="submission" date="2017-11" db="EMBL/GenBank/DDBJ databases">
        <authorList>
            <person name="Lima N.C."/>
            <person name="Parody-Merino A.M."/>
            <person name="Battley P.F."/>
            <person name="Fidler A.E."/>
            <person name="Prosdocimi F."/>
        </authorList>
    </citation>
    <scope>NUCLEOTIDE SEQUENCE [LARGE SCALE GENOMIC DNA]</scope>
</reference>
<feature type="region of interest" description="Disordered" evidence="1">
    <location>
        <begin position="1"/>
        <end position="20"/>
    </location>
</feature>
<gene>
    <name evidence="2" type="ORF">llap_3151</name>
</gene>
<dbReference type="EMBL" id="KZ505706">
    <property type="protein sequence ID" value="PKU46524.1"/>
    <property type="molecule type" value="Genomic_DNA"/>
</dbReference>
<protein>
    <submittedName>
        <fullName evidence="2">Uncharacterized protein</fullName>
    </submittedName>
</protein>
<organism evidence="2 3">
    <name type="scientific">Limosa lapponica baueri</name>
    <dbReference type="NCBI Taxonomy" id="1758121"/>
    <lineage>
        <taxon>Eukaryota</taxon>
        <taxon>Metazoa</taxon>
        <taxon>Chordata</taxon>
        <taxon>Craniata</taxon>
        <taxon>Vertebrata</taxon>
        <taxon>Euteleostomi</taxon>
        <taxon>Archelosauria</taxon>
        <taxon>Archosauria</taxon>
        <taxon>Dinosauria</taxon>
        <taxon>Saurischia</taxon>
        <taxon>Theropoda</taxon>
        <taxon>Coelurosauria</taxon>
        <taxon>Aves</taxon>
        <taxon>Neognathae</taxon>
        <taxon>Neoaves</taxon>
        <taxon>Charadriiformes</taxon>
        <taxon>Scolopacidae</taxon>
        <taxon>Limosa</taxon>
    </lineage>
</organism>
<proteinExistence type="predicted"/>
<dbReference type="Proteomes" id="UP000233556">
    <property type="component" value="Unassembled WGS sequence"/>
</dbReference>
<evidence type="ECO:0000313" key="3">
    <source>
        <dbReference type="Proteomes" id="UP000233556"/>
    </source>
</evidence>
<name>A0A2I0UKE8_LIMLA</name>
<sequence length="80" mass="8529">MGRGFRGVPGSVSARKDGGSWLSRSQECTLAAMKANGIPGCIKRSTDNGLLGSDWEVIISLYLALVCLDVEYDAQFGGFQ</sequence>
<keyword evidence="3" id="KW-1185">Reference proteome</keyword>
<dbReference type="AlphaFoldDB" id="A0A2I0UKE8"/>
<accession>A0A2I0UKE8</accession>
<reference evidence="3" key="2">
    <citation type="submission" date="2017-12" db="EMBL/GenBank/DDBJ databases">
        <title>Genome sequence of the Bar-tailed Godwit (Limosa lapponica baueri).</title>
        <authorList>
            <person name="Lima N.C.B."/>
            <person name="Parody-Merino A.M."/>
            <person name="Battley P.F."/>
            <person name="Fidler A.E."/>
            <person name="Prosdocimi F."/>
        </authorList>
    </citation>
    <scope>NUCLEOTIDE SEQUENCE [LARGE SCALE GENOMIC DNA]</scope>
</reference>